<dbReference type="Proteomes" id="UP000266089">
    <property type="component" value="Unassembled WGS sequence"/>
</dbReference>
<accession>A0A399E9U2</accession>
<proteinExistence type="predicted"/>
<evidence type="ECO:0000313" key="1">
    <source>
        <dbReference type="EMBL" id="RIH79600.1"/>
    </source>
</evidence>
<dbReference type="AlphaFoldDB" id="A0A399E9U2"/>
<evidence type="ECO:0000313" key="2">
    <source>
        <dbReference type="Proteomes" id="UP000266089"/>
    </source>
</evidence>
<protein>
    <submittedName>
        <fullName evidence="1">Uncharacterized protein</fullName>
    </submittedName>
</protein>
<name>A0A399E9U2_9DEIN</name>
<reference evidence="1 2" key="1">
    <citation type="submission" date="2018-08" db="EMBL/GenBank/DDBJ databases">
        <title>Meiothermus cateniformans JCM 15151 genome sequencing project.</title>
        <authorList>
            <person name="Da Costa M.S."/>
            <person name="Albuquerque L."/>
            <person name="Raposo P."/>
            <person name="Froufe H.J.C."/>
            <person name="Barroso C.S."/>
            <person name="Egas C."/>
        </authorList>
    </citation>
    <scope>NUCLEOTIDE SEQUENCE [LARGE SCALE GENOMIC DNA]</scope>
    <source>
        <strain evidence="1 2">JCM 15151</strain>
    </source>
</reference>
<organism evidence="1 2">
    <name type="scientific">Meiothermus taiwanensis</name>
    <dbReference type="NCBI Taxonomy" id="172827"/>
    <lineage>
        <taxon>Bacteria</taxon>
        <taxon>Thermotogati</taxon>
        <taxon>Deinococcota</taxon>
        <taxon>Deinococci</taxon>
        <taxon>Thermales</taxon>
        <taxon>Thermaceae</taxon>
        <taxon>Meiothermus</taxon>
    </lineage>
</organism>
<dbReference type="OrthoDB" id="26460at2"/>
<dbReference type="EMBL" id="QWKX01000004">
    <property type="protein sequence ID" value="RIH79600.1"/>
    <property type="molecule type" value="Genomic_DNA"/>
</dbReference>
<comment type="caution">
    <text evidence="1">The sequence shown here is derived from an EMBL/GenBank/DDBJ whole genome shotgun (WGS) entry which is preliminary data.</text>
</comment>
<gene>
    <name evidence="1" type="ORF">Mcate_00239</name>
</gene>
<sequence length="91" mass="10593">MACSEAALRAFFSRPENYVNLSLKAIMECIGPFSQYDEWDWGREVYDWKRPNLRVRVIMRGGYVKAVEELDPQDNSRYGTTLRVLWGDASP</sequence>